<dbReference type="Gene3D" id="3.40.50.1460">
    <property type="match status" value="1"/>
</dbReference>
<dbReference type="SUPFAM" id="SSF52129">
    <property type="entry name" value="Caspase-like"/>
    <property type="match status" value="1"/>
</dbReference>
<dbReference type="GO" id="GO:0005737">
    <property type="term" value="C:cytoplasm"/>
    <property type="evidence" value="ECO:0007669"/>
    <property type="project" value="TreeGrafter"/>
</dbReference>
<dbReference type="Proteomes" id="UP000266234">
    <property type="component" value="Unassembled WGS sequence"/>
</dbReference>
<dbReference type="PANTHER" id="PTHR48104">
    <property type="entry name" value="METACASPASE-4"/>
    <property type="match status" value="1"/>
</dbReference>
<organism evidence="6 7">
    <name type="scientific">Fusarium longipes</name>
    <dbReference type="NCBI Taxonomy" id="694270"/>
    <lineage>
        <taxon>Eukaryota</taxon>
        <taxon>Fungi</taxon>
        <taxon>Dikarya</taxon>
        <taxon>Ascomycota</taxon>
        <taxon>Pezizomycotina</taxon>
        <taxon>Sordariomycetes</taxon>
        <taxon>Hypocreomycetidae</taxon>
        <taxon>Hypocreales</taxon>
        <taxon>Nectriaceae</taxon>
        <taxon>Fusarium</taxon>
    </lineage>
</organism>
<dbReference type="InterPro" id="IPR029030">
    <property type="entry name" value="Caspase-like_dom_sf"/>
</dbReference>
<reference evidence="6 7" key="1">
    <citation type="journal article" date="2018" name="PLoS Pathog.">
        <title>Evolution of structural diversity of trichothecenes, a family of toxins produced by plant pathogenic and entomopathogenic fungi.</title>
        <authorList>
            <person name="Proctor R.H."/>
            <person name="McCormick S.P."/>
            <person name="Kim H.S."/>
            <person name="Cardoza R.E."/>
            <person name="Stanley A.M."/>
            <person name="Lindo L."/>
            <person name="Kelly A."/>
            <person name="Brown D.W."/>
            <person name="Lee T."/>
            <person name="Vaughan M.M."/>
            <person name="Alexander N.J."/>
            <person name="Busman M."/>
            <person name="Gutierrez S."/>
        </authorList>
    </citation>
    <scope>NUCLEOTIDE SEQUENCE [LARGE SCALE GENOMIC DNA]</scope>
    <source>
        <strain evidence="6 7">NRRL 20695</strain>
    </source>
</reference>
<evidence type="ECO:0000313" key="7">
    <source>
        <dbReference type="Proteomes" id="UP000266234"/>
    </source>
</evidence>
<evidence type="ECO:0000256" key="3">
    <source>
        <dbReference type="ARBA" id="ARBA00022807"/>
    </source>
</evidence>
<evidence type="ECO:0000256" key="1">
    <source>
        <dbReference type="ARBA" id="ARBA00009005"/>
    </source>
</evidence>
<feature type="domain" description="Peptidase C14 caspase" evidence="5">
    <location>
        <begin position="16"/>
        <end position="265"/>
    </location>
</feature>
<evidence type="ECO:0000313" key="6">
    <source>
        <dbReference type="EMBL" id="RGP67471.1"/>
    </source>
</evidence>
<dbReference type="InterPro" id="IPR050452">
    <property type="entry name" value="Metacaspase"/>
</dbReference>
<comment type="caution">
    <text evidence="6">The sequence shown here is derived from an EMBL/GenBank/DDBJ whole genome shotgun (WGS) entry which is preliminary data.</text>
</comment>
<dbReference type="PANTHER" id="PTHR48104:SF30">
    <property type="entry name" value="METACASPASE-1"/>
    <property type="match status" value="1"/>
</dbReference>
<accession>A0A395S523</accession>
<comment type="similarity">
    <text evidence="1">Belongs to the peptidase C14B family.</text>
</comment>
<dbReference type="AlphaFoldDB" id="A0A395S523"/>
<keyword evidence="4" id="KW-0865">Zymogen</keyword>
<sequence length="639" mass="71970">MAYSEQQKEDGPAVSRALLIGCPAYDLPAVPRDLIEMRTILESYGFVCKELQDATRHDIFQAWDQMIEETSANDTVTIYYSGHGGFSQTITTDQDGNENRPLQYLVPVDFQQTTENDWRGITDVELSEQLLKTTRKTDNVTIILDCCHAARMARMPGRVKSIDPRDYQQVIQHIETMQIRGRFTGSTHHERNPSVLTLSASTNTGAAYETTFGDIEMSCLVHALKRFLARDTDPDRHPSWRTVMLGVRELMKVTSPHQFPQIEGNDRRLAFRVIEAEFDGVLTVDRDHDSADTLIINGGSIHGVKAGDIYSLQPRRNERAISHHEITKLTVTDVGANASRARLDSRVSLGQDQWEQGLKAFLLSRRRLDKLPVSLQGPEMSQDIRRTLDGSRYVKVVDDGDVLARVVCDDSRIQLFSNEGPICTLLRDCPRQEKESHDRMLKWLESLARARHVLTLDNGDDAPQYSHVEVEIGSVRQGFVRHPWSEDVPNITVGDNIYLSINNNSPVLVHVWIFSICAEKVEYLSTLTPRGRPVPGFGKYIFGRRDFTGQVIGNKISWPSEVPMGNGVLSETILVILGDGEADLRGLVTNAGVSRGPGDELCLDELIDELSPRSSRDTEPETTQHINFEFRRFTFQVKA</sequence>
<dbReference type="GO" id="GO:0004197">
    <property type="term" value="F:cysteine-type endopeptidase activity"/>
    <property type="evidence" value="ECO:0007669"/>
    <property type="project" value="InterPro"/>
</dbReference>
<dbReference type="InterPro" id="IPR011600">
    <property type="entry name" value="Pept_C14_caspase"/>
</dbReference>
<dbReference type="GO" id="GO:0006508">
    <property type="term" value="P:proteolysis"/>
    <property type="evidence" value="ECO:0007669"/>
    <property type="project" value="InterPro"/>
</dbReference>
<keyword evidence="2" id="KW-0053">Apoptosis</keyword>
<keyword evidence="3" id="KW-0645">Protease</keyword>
<dbReference type="GO" id="GO:0006915">
    <property type="term" value="P:apoptotic process"/>
    <property type="evidence" value="ECO:0007669"/>
    <property type="project" value="UniProtKB-KW"/>
</dbReference>
<keyword evidence="3" id="KW-0378">Hydrolase</keyword>
<name>A0A395S523_9HYPO</name>
<proteinExistence type="inferred from homology"/>
<evidence type="ECO:0000256" key="2">
    <source>
        <dbReference type="ARBA" id="ARBA00022703"/>
    </source>
</evidence>
<dbReference type="OrthoDB" id="3223806at2759"/>
<keyword evidence="7" id="KW-1185">Reference proteome</keyword>
<dbReference type="Pfam" id="PF00656">
    <property type="entry name" value="Peptidase_C14"/>
    <property type="match status" value="1"/>
</dbReference>
<evidence type="ECO:0000256" key="4">
    <source>
        <dbReference type="ARBA" id="ARBA00023145"/>
    </source>
</evidence>
<keyword evidence="3" id="KW-0788">Thiol protease</keyword>
<protein>
    <submittedName>
        <fullName evidence="6">Peptidase c14 caspase catalytic subunit p20</fullName>
    </submittedName>
</protein>
<dbReference type="EMBL" id="PXOG01000205">
    <property type="protein sequence ID" value="RGP67471.1"/>
    <property type="molecule type" value="Genomic_DNA"/>
</dbReference>
<evidence type="ECO:0000259" key="5">
    <source>
        <dbReference type="Pfam" id="PF00656"/>
    </source>
</evidence>
<gene>
    <name evidence="6" type="ORF">FLONG3_8492</name>
</gene>